<dbReference type="KEGG" id="pht:BLM14_17185"/>
<dbReference type="GO" id="GO:0043190">
    <property type="term" value="C:ATP-binding cassette (ABC) transporter complex"/>
    <property type="evidence" value="ECO:0007669"/>
    <property type="project" value="InterPro"/>
</dbReference>
<evidence type="ECO:0000256" key="10">
    <source>
        <dbReference type="RuleBase" id="RU363032"/>
    </source>
</evidence>
<evidence type="ECO:0000256" key="2">
    <source>
        <dbReference type="ARBA" id="ARBA00004429"/>
    </source>
</evidence>
<evidence type="ECO:0000259" key="11">
    <source>
        <dbReference type="PROSITE" id="PS50928"/>
    </source>
</evidence>
<dbReference type="CDD" id="cd06261">
    <property type="entry name" value="TM_PBP2"/>
    <property type="match status" value="1"/>
</dbReference>
<dbReference type="PANTHER" id="PTHR30614">
    <property type="entry name" value="MEMBRANE COMPONENT OF AMINO ACID ABC TRANSPORTER"/>
    <property type="match status" value="1"/>
</dbReference>
<dbReference type="OrthoDB" id="7190458at2"/>
<feature type="transmembrane region" description="Helical" evidence="10">
    <location>
        <begin position="20"/>
        <end position="47"/>
    </location>
</feature>
<evidence type="ECO:0000256" key="7">
    <source>
        <dbReference type="ARBA" id="ARBA00022970"/>
    </source>
</evidence>
<evidence type="ECO:0000256" key="5">
    <source>
        <dbReference type="ARBA" id="ARBA00022475"/>
    </source>
</evidence>
<organism evidence="12 13">
    <name type="scientific">Phyllobacterium zundukense</name>
    <dbReference type="NCBI Taxonomy" id="1867719"/>
    <lineage>
        <taxon>Bacteria</taxon>
        <taxon>Pseudomonadati</taxon>
        <taxon>Pseudomonadota</taxon>
        <taxon>Alphaproteobacteria</taxon>
        <taxon>Hyphomicrobiales</taxon>
        <taxon>Phyllobacteriaceae</taxon>
        <taxon>Phyllobacterium</taxon>
    </lineage>
</organism>
<feature type="domain" description="ABC transmembrane type-1" evidence="11">
    <location>
        <begin position="21"/>
        <end position="212"/>
    </location>
</feature>
<gene>
    <name evidence="12" type="ORF">B5P45_20910</name>
</gene>
<dbReference type="Proteomes" id="UP000232163">
    <property type="component" value="Unassembled WGS sequence"/>
</dbReference>
<dbReference type="Pfam" id="PF00528">
    <property type="entry name" value="BPD_transp_1"/>
    <property type="match status" value="1"/>
</dbReference>
<dbReference type="InterPro" id="IPR035906">
    <property type="entry name" value="MetI-like_sf"/>
</dbReference>
<dbReference type="GO" id="GO:0006865">
    <property type="term" value="P:amino acid transport"/>
    <property type="evidence" value="ECO:0007669"/>
    <property type="project" value="UniProtKB-KW"/>
</dbReference>
<evidence type="ECO:0000256" key="1">
    <source>
        <dbReference type="ARBA" id="ARBA00003159"/>
    </source>
</evidence>
<dbReference type="RefSeq" id="WP_100000549.1">
    <property type="nucleotide sequence ID" value="NZ_CP017940.1"/>
</dbReference>
<evidence type="ECO:0000256" key="3">
    <source>
        <dbReference type="ARBA" id="ARBA00010072"/>
    </source>
</evidence>
<dbReference type="InterPro" id="IPR043429">
    <property type="entry name" value="ArtM/GltK/GlnP/TcyL/YhdX-like"/>
</dbReference>
<keyword evidence="4 10" id="KW-0813">Transport</keyword>
<comment type="similarity">
    <text evidence="3">Belongs to the binding-protein-dependent transport system permease family. HisMQ subfamily.</text>
</comment>
<protein>
    <submittedName>
        <fullName evidence="12">Amino acid ABC transporter permease</fullName>
    </submittedName>
</protein>
<comment type="function">
    <text evidence="1">Part of the binding-protein-dependent transport system for glutamine; probably responsible for the translocation of the substrate across the membrane.</text>
</comment>
<accession>A0A2N9VTT5</accession>
<dbReference type="InterPro" id="IPR010065">
    <property type="entry name" value="AA_ABC_transptr_permease_3TM"/>
</dbReference>
<dbReference type="NCBIfam" id="TIGR01726">
    <property type="entry name" value="HEQRo_perm_3TM"/>
    <property type="match status" value="1"/>
</dbReference>
<keyword evidence="5" id="KW-1003">Cell membrane</keyword>
<evidence type="ECO:0000256" key="6">
    <source>
        <dbReference type="ARBA" id="ARBA00022692"/>
    </source>
</evidence>
<keyword evidence="7" id="KW-0029">Amino-acid transport</keyword>
<sequence length="225" mass="24310">MLENFSFRTIVEYLPLFGEGFVATLWLSIVSFAGALAVGIILCAMNLQRSQVLKLPAKMYIDAIRATPLLAQLYFLYFGLPRLGVVLPELFVGILALSLNSGAYIAEIIRAGILSISRGQVEAGVASGMTYAQRMRLVILPQAIRVTIPPLLGQAIVLVKDSALLSLISVSELTRAGQLLASDRFMPAEGFITTAACYLVLYYGLKLLAVLSASWLGVRPIGSRT</sequence>
<dbReference type="PANTHER" id="PTHR30614:SF20">
    <property type="entry name" value="GLUTAMINE TRANSPORT SYSTEM PERMEASE PROTEIN GLNP"/>
    <property type="match status" value="1"/>
</dbReference>
<feature type="transmembrane region" description="Helical" evidence="10">
    <location>
        <begin position="90"/>
        <end position="109"/>
    </location>
</feature>
<proteinExistence type="inferred from homology"/>
<evidence type="ECO:0000313" key="13">
    <source>
        <dbReference type="Proteomes" id="UP000232163"/>
    </source>
</evidence>
<dbReference type="InterPro" id="IPR000515">
    <property type="entry name" value="MetI-like"/>
</dbReference>
<evidence type="ECO:0000256" key="8">
    <source>
        <dbReference type="ARBA" id="ARBA00022989"/>
    </source>
</evidence>
<dbReference type="SUPFAM" id="SSF161098">
    <property type="entry name" value="MetI-like"/>
    <property type="match status" value="1"/>
</dbReference>
<name>A0A2N9VTT5_9HYPH</name>
<dbReference type="EMBL" id="MZMT01000049">
    <property type="protein sequence ID" value="PIO42903.1"/>
    <property type="molecule type" value="Genomic_DNA"/>
</dbReference>
<evidence type="ECO:0000313" key="12">
    <source>
        <dbReference type="EMBL" id="PIO42903.1"/>
    </source>
</evidence>
<feature type="transmembrane region" description="Helical" evidence="10">
    <location>
        <begin position="59"/>
        <end position="78"/>
    </location>
</feature>
<reference evidence="12 13" key="1">
    <citation type="journal article" date="2017" name="Int J Environ Stud">
        <title>Does the Miocene-Pliocene relict legume Oxytropis triphylla form nitrogen-fixing nodules with a combination of bacterial strains?</title>
        <authorList>
            <person name="Safronova V."/>
            <person name="Belimov A."/>
            <person name="Sazanova A."/>
            <person name="Kuznetsova I."/>
            <person name="Popova J."/>
            <person name="Andronov E."/>
            <person name="Verkhozina A."/>
            <person name="Tikhonovich I."/>
        </authorList>
    </citation>
    <scope>NUCLEOTIDE SEQUENCE [LARGE SCALE GENOMIC DNA]</scope>
    <source>
        <strain evidence="12 13">Tri-38</strain>
    </source>
</reference>
<keyword evidence="13" id="KW-1185">Reference proteome</keyword>
<comment type="caution">
    <text evidence="12">The sequence shown here is derived from an EMBL/GenBank/DDBJ whole genome shotgun (WGS) entry which is preliminary data.</text>
</comment>
<evidence type="ECO:0000256" key="9">
    <source>
        <dbReference type="ARBA" id="ARBA00023136"/>
    </source>
</evidence>
<dbReference type="AlphaFoldDB" id="A0A2N9VTT5"/>
<keyword evidence="9 10" id="KW-0472">Membrane</keyword>
<keyword evidence="6 10" id="KW-0812">Transmembrane</keyword>
<evidence type="ECO:0000256" key="4">
    <source>
        <dbReference type="ARBA" id="ARBA00022448"/>
    </source>
</evidence>
<dbReference type="Gene3D" id="1.10.3720.10">
    <property type="entry name" value="MetI-like"/>
    <property type="match status" value="1"/>
</dbReference>
<keyword evidence="8 10" id="KW-1133">Transmembrane helix</keyword>
<comment type="subcellular location">
    <subcellularLocation>
        <location evidence="2">Cell inner membrane</location>
        <topology evidence="2">Multi-pass membrane protein</topology>
    </subcellularLocation>
    <subcellularLocation>
        <location evidence="10">Cell membrane</location>
        <topology evidence="10">Multi-pass membrane protein</topology>
    </subcellularLocation>
</comment>
<dbReference type="GO" id="GO:0022857">
    <property type="term" value="F:transmembrane transporter activity"/>
    <property type="evidence" value="ECO:0007669"/>
    <property type="project" value="InterPro"/>
</dbReference>
<feature type="transmembrane region" description="Helical" evidence="10">
    <location>
        <begin position="191"/>
        <end position="218"/>
    </location>
</feature>
<dbReference type="PROSITE" id="PS50928">
    <property type="entry name" value="ABC_TM1"/>
    <property type="match status" value="1"/>
</dbReference>